<keyword evidence="8" id="KW-1185">Reference proteome</keyword>
<sequence>MKTPDLSKIRNLEKLILKGCRNLSEVDTSIRDLKKLVFLNLEGCESLEKLPDEISLESLEALNLSGCSKLKKFPEIGGKMEKLSELYLTGTAIAELPMSIEHLTGLILLNLKDCKNLLSLPDVICSLTSLRTLTLSGCSHLDQLPNNLGSLECLKELDASKTSIRKVPSSIRLLKNLETLSLRGCKGHMPLPNRSIWQSLFCCCLLPSEGSESASSSLELPLSFTGLFSLKTLDLSQCNLPERGIPNDLGRLSLLEKLDLSENNFRSVPQSIFQLSNLRELGLNRCNQLESLPNLPPSIKLVIARECANLRNSNKYTVWTSKKGLCLIDCRKSGEDKGPTFHKIPIAEEHVHLQLQNFIEDEVRQGKGFDHAFPCTGIPNWCSDNKADGFSIIIELPPELDMIEWMGFALCIVYMSQKQEKSDPPPPGDSIGCDITEFSCRFETVEGPLENSLDFQVFIDRCGGSFGHCKYIPREWFAGQLDKASQVEVSISINSQEVEVTMCGAHIIYEQNVTKFVQNLFQPSEQAMALASHYQQIVDHVSKSAIIDEMDSIIGERKFIDEIEEQQRECASAETSQETEEDSISLYSFLIHIEAQTDRHRSSTNHKSDLRREIMASLSRLFKECYARNFNFACIFPLKAILRWFTYQCVGSQVLCCLPPTLFDDETWIGFAVYVVFTWNPSVSLEDLNPVFPPFLFAHLHTNGRKVQHTTMFSLGKDGLIGSEHRLVIFYVPRTHFQQELNQCWQISALLSTTIPDHVEIEMCGIRTVYVKDLKELIQTITECSLESPDVHHQRYYQTFENMEKKLSHQAGTSSECNVMEGEEPMKEVDLGYFYSSSQREQESLYEQVPEDLEVPTSQQNIRSDSRYAGSQMNTPTENGHDITSHLIKKYYQGFDPELIYNLCFPPSDIPKGFNNQNEDYSVKIQLPLNSYSKRNWIGLALWASFSINEQSTTPTVQEQDSGVPLLLFCNLETDGGTLEPLYSYQTTNEESKWLHRKRGLIWLSYIPCGWFKNKLNQCSFMEASFGSESRGMRVQKCGLSFVYGKHAEEFELMIEHSAKVFLEDWDLVQEILVEKDAASVETLSDQTITQGSSSHVAPTFVLLDIMAETPFFESHCSISEWKRNLENLLKKFFKISLVIRLSLMEHQISLLRGFEPNFNYNFCFPRKEIPQWFKFQNSRPEMIIELFDDSWLGFAICVSFTVHENPAAILDNAGSEIHVNLLCHFNINGHCVNSMFRIPKEEFKWKHTGGFIWLTYRTRWSFPNSINQQSHLVITIHSDCPGLEVQRCGINLLYKQNVKEFEQTIIQCLTSFFDDLDPIYEYLGEKYRNKGHANKWATRGSANSNVESQQHKRSKESACHEDIALDSKYRSSDNPLIARMSASSETCSEDVHLYSGKYDQLDFDKNLVYESCFPPTEVLDWFRNHRVGPSTQVQLPPDLFGEDNWIGLALCAYFSYPIYEHPTTFSDNLDTQISQHLICHLETESGSLANPHFYQTTNEEFKWLIDSGRFIWLLYLPRGWFPDQLKHCSSMEALFASDYESLSVQKCGLRLVYRHDEDELKQTINHCKSSLFEYRERDHVHLGYENANKQGQGGESDSGSATSGSSTMVDPLQERLRTPNESDLKDKGKCILNNLSGSFLWEDHK</sequence>
<evidence type="ECO:0008006" key="9">
    <source>
        <dbReference type="Google" id="ProtNLM"/>
    </source>
</evidence>
<feature type="domain" description="Disease resistance protein RPS4B/Roq1-like leucine-rich repeats" evidence="6">
    <location>
        <begin position="56"/>
        <end position="142"/>
    </location>
</feature>
<keyword evidence="2" id="KW-0677">Repeat</keyword>
<dbReference type="InterPro" id="IPR058546">
    <property type="entry name" value="RPS4B/Roq1-like_LRR"/>
</dbReference>
<feature type="domain" description="C-JID" evidence="5">
    <location>
        <begin position="1165"/>
        <end position="1299"/>
    </location>
</feature>
<evidence type="ECO:0000259" key="6">
    <source>
        <dbReference type="Pfam" id="PF23286"/>
    </source>
</evidence>
<feature type="domain" description="C-JID" evidence="5">
    <location>
        <begin position="1415"/>
        <end position="1557"/>
    </location>
</feature>
<dbReference type="Pfam" id="PF20160">
    <property type="entry name" value="C-JID"/>
    <property type="match status" value="4"/>
</dbReference>
<dbReference type="Gene3D" id="3.80.10.10">
    <property type="entry name" value="Ribonuclease Inhibitor"/>
    <property type="match status" value="2"/>
</dbReference>
<reference evidence="7" key="1">
    <citation type="submission" date="2023-07" db="EMBL/GenBank/DDBJ databases">
        <title>draft genome sequence of fig (Ficus carica).</title>
        <authorList>
            <person name="Takahashi T."/>
            <person name="Nishimura K."/>
        </authorList>
    </citation>
    <scope>NUCLEOTIDE SEQUENCE</scope>
</reference>
<proteinExistence type="predicted"/>
<dbReference type="PANTHER" id="PTHR45752:SF195">
    <property type="entry name" value="LEUCINE-RICH REPEAT (LRR) FAMILY PROTEIN-RELATED"/>
    <property type="match status" value="1"/>
</dbReference>
<dbReference type="Pfam" id="PF23286">
    <property type="entry name" value="LRR_13"/>
    <property type="match status" value="1"/>
</dbReference>
<evidence type="ECO:0000256" key="1">
    <source>
        <dbReference type="ARBA" id="ARBA00022614"/>
    </source>
</evidence>
<feature type="compositionally biased region" description="Low complexity" evidence="4">
    <location>
        <begin position="1598"/>
        <end position="1607"/>
    </location>
</feature>
<name>A0AA88ACI1_FICCA</name>
<feature type="domain" description="C-JID" evidence="5">
    <location>
        <begin position="905"/>
        <end position="1047"/>
    </location>
</feature>
<feature type="region of interest" description="Disordered" evidence="4">
    <location>
        <begin position="1586"/>
        <end position="1628"/>
    </location>
</feature>
<keyword evidence="1" id="KW-0433">Leucine-rich repeat</keyword>
<dbReference type="InterPro" id="IPR032675">
    <property type="entry name" value="LRR_dom_sf"/>
</dbReference>
<protein>
    <recommendedName>
        <fullName evidence="9">TMV resistance protein N</fullName>
    </recommendedName>
</protein>
<dbReference type="PANTHER" id="PTHR45752">
    <property type="entry name" value="LEUCINE-RICH REPEAT-CONTAINING"/>
    <property type="match status" value="1"/>
</dbReference>
<gene>
    <name evidence="7" type="ORF">TIFTF001_018456</name>
</gene>
<dbReference type="InterPro" id="IPR001611">
    <property type="entry name" value="Leu-rich_rpt"/>
</dbReference>
<keyword evidence="3" id="KW-0611">Plant defense</keyword>
<organism evidence="7 8">
    <name type="scientific">Ficus carica</name>
    <name type="common">Common fig</name>
    <dbReference type="NCBI Taxonomy" id="3494"/>
    <lineage>
        <taxon>Eukaryota</taxon>
        <taxon>Viridiplantae</taxon>
        <taxon>Streptophyta</taxon>
        <taxon>Embryophyta</taxon>
        <taxon>Tracheophyta</taxon>
        <taxon>Spermatophyta</taxon>
        <taxon>Magnoliopsida</taxon>
        <taxon>eudicotyledons</taxon>
        <taxon>Gunneridae</taxon>
        <taxon>Pentapetalae</taxon>
        <taxon>rosids</taxon>
        <taxon>fabids</taxon>
        <taxon>Rosales</taxon>
        <taxon>Moraceae</taxon>
        <taxon>Ficeae</taxon>
        <taxon>Ficus</taxon>
    </lineage>
</organism>
<evidence type="ECO:0000313" key="7">
    <source>
        <dbReference type="EMBL" id="GMN49290.1"/>
    </source>
</evidence>
<dbReference type="EMBL" id="BTGU01000030">
    <property type="protein sequence ID" value="GMN49290.1"/>
    <property type="molecule type" value="Genomic_DNA"/>
</dbReference>
<dbReference type="SUPFAM" id="SSF52058">
    <property type="entry name" value="L domain-like"/>
    <property type="match status" value="1"/>
</dbReference>
<dbReference type="InterPro" id="IPR003591">
    <property type="entry name" value="Leu-rich_rpt_typical-subtyp"/>
</dbReference>
<evidence type="ECO:0000256" key="2">
    <source>
        <dbReference type="ARBA" id="ARBA00022737"/>
    </source>
</evidence>
<feature type="compositionally biased region" description="Polar residues" evidence="4">
    <location>
        <begin position="856"/>
        <end position="878"/>
    </location>
</feature>
<feature type="domain" description="C-JID" evidence="5">
    <location>
        <begin position="637"/>
        <end position="774"/>
    </location>
</feature>
<dbReference type="InterPro" id="IPR050715">
    <property type="entry name" value="LRR-SigEffector_domain"/>
</dbReference>
<feature type="region of interest" description="Disordered" evidence="4">
    <location>
        <begin position="854"/>
        <end position="880"/>
    </location>
</feature>
<dbReference type="Pfam" id="PF00560">
    <property type="entry name" value="LRR_1"/>
    <property type="match status" value="1"/>
</dbReference>
<dbReference type="InterPro" id="IPR045344">
    <property type="entry name" value="C-JID"/>
</dbReference>
<evidence type="ECO:0000259" key="5">
    <source>
        <dbReference type="Pfam" id="PF20160"/>
    </source>
</evidence>
<accession>A0AA88ACI1</accession>
<evidence type="ECO:0000256" key="3">
    <source>
        <dbReference type="ARBA" id="ARBA00022821"/>
    </source>
</evidence>
<dbReference type="Proteomes" id="UP001187192">
    <property type="component" value="Unassembled WGS sequence"/>
</dbReference>
<dbReference type="SMART" id="SM00369">
    <property type="entry name" value="LRR_TYP"/>
    <property type="match status" value="4"/>
</dbReference>
<evidence type="ECO:0000313" key="8">
    <source>
        <dbReference type="Proteomes" id="UP001187192"/>
    </source>
</evidence>
<evidence type="ECO:0000256" key="4">
    <source>
        <dbReference type="SAM" id="MobiDB-lite"/>
    </source>
</evidence>
<dbReference type="PROSITE" id="PS51450">
    <property type="entry name" value="LRR"/>
    <property type="match status" value="1"/>
</dbReference>
<comment type="caution">
    <text evidence="7">The sequence shown here is derived from an EMBL/GenBank/DDBJ whole genome shotgun (WGS) entry which is preliminary data.</text>
</comment>
<feature type="compositionally biased region" description="Basic and acidic residues" evidence="4">
    <location>
        <begin position="1613"/>
        <end position="1628"/>
    </location>
</feature>